<keyword evidence="4" id="KW-1185">Reference proteome</keyword>
<feature type="domain" description="UPF0547" evidence="2">
    <location>
        <begin position="5"/>
        <end position="26"/>
    </location>
</feature>
<keyword evidence="1" id="KW-0812">Transmembrane</keyword>
<evidence type="ECO:0000313" key="3">
    <source>
        <dbReference type="EMBL" id="MCG2590397.1"/>
    </source>
</evidence>
<feature type="transmembrane region" description="Helical" evidence="1">
    <location>
        <begin position="36"/>
        <end position="54"/>
    </location>
</feature>
<comment type="caution">
    <text evidence="3">The sequence shown here is derived from an EMBL/GenBank/DDBJ whole genome shotgun (WGS) entry which is preliminary data.</text>
</comment>
<reference evidence="3" key="2">
    <citation type="submission" date="2024-05" db="EMBL/GenBank/DDBJ databases">
        <title>Rhodohalobacter halophilus gen. nov., sp. nov., a moderately halophilic member of the family Balneolaceae.</title>
        <authorList>
            <person name="Xia J."/>
        </authorList>
    </citation>
    <scope>NUCLEOTIDE SEQUENCE</scope>
    <source>
        <strain evidence="3">WB101</strain>
    </source>
</reference>
<organism evidence="3 4">
    <name type="scientific">Rhodohalobacter sulfatireducens</name>
    <dbReference type="NCBI Taxonomy" id="2911366"/>
    <lineage>
        <taxon>Bacteria</taxon>
        <taxon>Pseudomonadati</taxon>
        <taxon>Balneolota</taxon>
        <taxon>Balneolia</taxon>
        <taxon>Balneolales</taxon>
        <taxon>Balneolaceae</taxon>
        <taxon>Rhodohalobacter</taxon>
    </lineage>
</organism>
<gene>
    <name evidence="3" type="ORF">L6773_17605</name>
</gene>
<keyword evidence="1" id="KW-1133">Transmembrane helix</keyword>
<name>A0ABS9KHR9_9BACT</name>
<evidence type="ECO:0000256" key="1">
    <source>
        <dbReference type="SAM" id="Phobius"/>
    </source>
</evidence>
<dbReference type="EMBL" id="JAKLWS010000032">
    <property type="protein sequence ID" value="MCG2590397.1"/>
    <property type="molecule type" value="Genomic_DNA"/>
</dbReference>
<keyword evidence="1" id="KW-0472">Membrane</keyword>
<proteinExistence type="predicted"/>
<evidence type="ECO:0000259" key="2">
    <source>
        <dbReference type="Pfam" id="PF10571"/>
    </source>
</evidence>
<sequence length="151" mass="17559">MALVNCKECEREISSDADTCPHCGYSIKKEREEKESAIGCLIVVFIIIAGFYFWPESSSNEKPWNERDNSTMAYIMAENWVKDRLISPSTAEFPGTLEYRDHISRLPDQIYEIDSYVDSQNQMGAMVRTPFFARIQQTSEDNWKLLELRIE</sequence>
<protein>
    <submittedName>
        <fullName evidence="3">Zinc ribbon domain-containing protein</fullName>
    </submittedName>
</protein>
<dbReference type="InterPro" id="IPR018886">
    <property type="entry name" value="UPF0547"/>
</dbReference>
<dbReference type="Pfam" id="PF10571">
    <property type="entry name" value="UPF0547"/>
    <property type="match status" value="1"/>
</dbReference>
<dbReference type="Proteomes" id="UP001165366">
    <property type="component" value="Unassembled WGS sequence"/>
</dbReference>
<accession>A0ABS9KHR9</accession>
<evidence type="ECO:0000313" key="4">
    <source>
        <dbReference type="Proteomes" id="UP001165366"/>
    </source>
</evidence>
<dbReference type="RefSeq" id="WP_237855787.1">
    <property type="nucleotide sequence ID" value="NZ_JAKLWS010000032.1"/>
</dbReference>
<reference evidence="3" key="1">
    <citation type="submission" date="2022-01" db="EMBL/GenBank/DDBJ databases">
        <authorList>
            <person name="Wang Y."/>
        </authorList>
    </citation>
    <scope>NUCLEOTIDE SEQUENCE</scope>
    <source>
        <strain evidence="3">WB101</strain>
    </source>
</reference>